<proteinExistence type="predicted"/>
<evidence type="ECO:0008006" key="4">
    <source>
        <dbReference type="Google" id="ProtNLM"/>
    </source>
</evidence>
<evidence type="ECO:0000313" key="3">
    <source>
        <dbReference type="Proteomes" id="UP000199666"/>
    </source>
</evidence>
<dbReference type="OrthoDB" id="1091348at2"/>
<dbReference type="InterPro" id="IPR011990">
    <property type="entry name" value="TPR-like_helical_dom_sf"/>
</dbReference>
<protein>
    <recommendedName>
        <fullName evidence="4">Tetratricopeptide repeat-containing protein</fullName>
    </recommendedName>
</protein>
<dbReference type="EMBL" id="FOPP01000003">
    <property type="protein sequence ID" value="SFG92157.1"/>
    <property type="molecule type" value="Genomic_DNA"/>
</dbReference>
<keyword evidence="3" id="KW-1185">Reference proteome</keyword>
<dbReference type="Gene3D" id="1.25.40.10">
    <property type="entry name" value="Tetratricopeptide repeat domain"/>
    <property type="match status" value="1"/>
</dbReference>
<feature type="transmembrane region" description="Helical" evidence="1">
    <location>
        <begin position="86"/>
        <end position="104"/>
    </location>
</feature>
<keyword evidence="1" id="KW-0812">Transmembrane</keyword>
<evidence type="ECO:0000313" key="2">
    <source>
        <dbReference type="EMBL" id="SFG92157.1"/>
    </source>
</evidence>
<reference evidence="2 3" key="1">
    <citation type="submission" date="2016-10" db="EMBL/GenBank/DDBJ databases">
        <authorList>
            <person name="de Groot N.N."/>
        </authorList>
    </citation>
    <scope>NUCLEOTIDE SEQUENCE [LARGE SCALE GENOMIC DNA]</scope>
    <source>
        <strain evidence="2 3">DSM 18684</strain>
    </source>
</reference>
<organism evidence="2 3">
    <name type="scientific">Pedobacter insulae</name>
    <dbReference type="NCBI Taxonomy" id="414048"/>
    <lineage>
        <taxon>Bacteria</taxon>
        <taxon>Pseudomonadati</taxon>
        <taxon>Bacteroidota</taxon>
        <taxon>Sphingobacteriia</taxon>
        <taxon>Sphingobacteriales</taxon>
        <taxon>Sphingobacteriaceae</taxon>
        <taxon>Pedobacter</taxon>
    </lineage>
</organism>
<dbReference type="RefSeq" id="WP_090992745.1">
    <property type="nucleotide sequence ID" value="NZ_FOPP01000003.1"/>
</dbReference>
<dbReference type="STRING" id="414048.SAMN04489864_103235"/>
<dbReference type="Proteomes" id="UP000199666">
    <property type="component" value="Unassembled WGS sequence"/>
</dbReference>
<keyword evidence="1" id="KW-1133">Transmembrane helix</keyword>
<evidence type="ECO:0000256" key="1">
    <source>
        <dbReference type="SAM" id="Phobius"/>
    </source>
</evidence>
<gene>
    <name evidence="2" type="ORF">SAMN04489864_103235</name>
</gene>
<dbReference type="SUPFAM" id="SSF48452">
    <property type="entry name" value="TPR-like"/>
    <property type="match status" value="1"/>
</dbReference>
<sequence length="239" mass="27011">MTEDKILWVARYVEGDMDDAEVADFESRLADDAELQQNLSNYKDIHQSLKMKLSDNEELEHTLKGLNKQYFGEETKVVSFKPTIKWLGAVAAVLVIGLFIWAPWNNSLYNTYNDHSDMLVTERGATEAGDLVNAAALYNAKNYAAAKAMLQKLYAKQKTNAMIGYYYGLSLLKTNEVEQSREVLTPIYDGESVFKYDAAYAIALGYLKENNKADCKAWLTKIPEGTTRYQQAQDLLGEL</sequence>
<keyword evidence="1" id="KW-0472">Membrane</keyword>
<accession>A0A1I2VUV5</accession>
<dbReference type="AlphaFoldDB" id="A0A1I2VUV5"/>
<name>A0A1I2VUV5_9SPHI</name>